<feature type="domain" description="N-acetyltransferase" evidence="3">
    <location>
        <begin position="154"/>
        <end position="293"/>
    </location>
</feature>
<evidence type="ECO:0000256" key="1">
    <source>
        <dbReference type="ARBA" id="ARBA00022679"/>
    </source>
</evidence>
<protein>
    <submittedName>
        <fullName evidence="4">GNAT family N-acetyltransferase</fullName>
    </submittedName>
</protein>
<dbReference type="RefSeq" id="WP_123825633.1">
    <property type="nucleotide sequence ID" value="NZ_RKMF01000012.1"/>
</dbReference>
<dbReference type="EMBL" id="RKMF01000012">
    <property type="protein sequence ID" value="ROZ62464.1"/>
    <property type="molecule type" value="Genomic_DNA"/>
</dbReference>
<keyword evidence="2" id="KW-0012">Acyltransferase</keyword>
<dbReference type="AlphaFoldDB" id="A0A3N4A283"/>
<dbReference type="InterPro" id="IPR016181">
    <property type="entry name" value="Acyl_CoA_acyltransferase"/>
</dbReference>
<organism evidence="4 5">
    <name type="scientific">Kocuria soli</name>
    <dbReference type="NCBI Taxonomy" id="2485125"/>
    <lineage>
        <taxon>Bacteria</taxon>
        <taxon>Bacillati</taxon>
        <taxon>Actinomycetota</taxon>
        <taxon>Actinomycetes</taxon>
        <taxon>Micrococcales</taxon>
        <taxon>Micrococcaceae</taxon>
        <taxon>Kocuria</taxon>
    </lineage>
</organism>
<comment type="caution">
    <text evidence="4">The sequence shown here is derived from an EMBL/GenBank/DDBJ whole genome shotgun (WGS) entry which is preliminary data.</text>
</comment>
<dbReference type="Gene3D" id="3.40.630.30">
    <property type="match status" value="1"/>
</dbReference>
<dbReference type="CDD" id="cd04301">
    <property type="entry name" value="NAT_SF"/>
    <property type="match status" value="1"/>
</dbReference>
<keyword evidence="1 4" id="KW-0808">Transferase</keyword>
<evidence type="ECO:0000256" key="2">
    <source>
        <dbReference type="ARBA" id="ARBA00023315"/>
    </source>
</evidence>
<dbReference type="InterPro" id="IPR050832">
    <property type="entry name" value="Bact_Acetyltransf"/>
</dbReference>
<accession>A0A3N4A283</accession>
<dbReference type="Proteomes" id="UP000270616">
    <property type="component" value="Unassembled WGS sequence"/>
</dbReference>
<dbReference type="PANTHER" id="PTHR43877:SF2">
    <property type="entry name" value="AMINOALKYLPHOSPHONATE N-ACETYLTRANSFERASE-RELATED"/>
    <property type="match status" value="1"/>
</dbReference>
<dbReference type="InterPro" id="IPR025289">
    <property type="entry name" value="DUF4081"/>
</dbReference>
<evidence type="ECO:0000313" key="4">
    <source>
        <dbReference type="EMBL" id="ROZ62464.1"/>
    </source>
</evidence>
<gene>
    <name evidence="4" type="ORF">EDL96_09750</name>
</gene>
<dbReference type="Pfam" id="PF13312">
    <property type="entry name" value="DUF4081"/>
    <property type="match status" value="1"/>
</dbReference>
<evidence type="ECO:0000259" key="3">
    <source>
        <dbReference type="PROSITE" id="PS51186"/>
    </source>
</evidence>
<dbReference type="OrthoDB" id="5241264at2"/>
<dbReference type="Pfam" id="PF00583">
    <property type="entry name" value="Acetyltransf_1"/>
    <property type="match status" value="1"/>
</dbReference>
<dbReference type="PANTHER" id="PTHR43877">
    <property type="entry name" value="AMINOALKYLPHOSPHONATE N-ACETYLTRANSFERASE-RELATED-RELATED"/>
    <property type="match status" value="1"/>
</dbReference>
<dbReference type="GO" id="GO:0016747">
    <property type="term" value="F:acyltransferase activity, transferring groups other than amino-acyl groups"/>
    <property type="evidence" value="ECO:0007669"/>
    <property type="project" value="InterPro"/>
</dbReference>
<dbReference type="PROSITE" id="PS51186">
    <property type="entry name" value="GNAT"/>
    <property type="match status" value="1"/>
</dbReference>
<dbReference type="InterPro" id="IPR000182">
    <property type="entry name" value="GNAT_dom"/>
</dbReference>
<proteinExistence type="predicted"/>
<evidence type="ECO:0000313" key="5">
    <source>
        <dbReference type="Proteomes" id="UP000270616"/>
    </source>
</evidence>
<reference evidence="4 5" key="1">
    <citation type="submission" date="2018-10" db="EMBL/GenBank/DDBJ databases">
        <title>Kocuria sp. M5W7-7, whole genome shotgun sequence.</title>
        <authorList>
            <person name="Tuo L."/>
        </authorList>
    </citation>
    <scope>NUCLEOTIDE SEQUENCE [LARGE SCALE GENOMIC DNA]</scope>
    <source>
        <strain evidence="4 5">M5W7-7</strain>
    </source>
</reference>
<keyword evidence="5" id="KW-1185">Reference proteome</keyword>
<name>A0A3N4A283_9MICC</name>
<dbReference type="SUPFAM" id="SSF55729">
    <property type="entry name" value="Acyl-CoA N-acyltransferases (Nat)"/>
    <property type="match status" value="1"/>
</dbReference>
<sequence>MRFFAGSGPRLVPPHAVPAGALEDLLATRKVASAFVTENVATFRTATSGQSAPVVGVTDGGRGLPGRRSTPVQLTGACWVGSNVVPVVLDDAGIRLVADHLLAQRRPRASFFGPQREVLALWNAVQPRWFEPFAVREEQPLMVAKRHSDSAPHPEVRPADPSEVAEVLPASAAMFEEEVGYSPFVAGDNGYVRRVSRLIEDQRTFVVMRDGRVVFKADIGAAAGDVCQIQGVWVAPEHRGQGWAVPCMTAVVEAARRRWPLVSLYVNSYNRAALRTYHRAGFNRVGTFATVLF</sequence>